<keyword evidence="1" id="KW-0812">Transmembrane</keyword>
<protein>
    <recommendedName>
        <fullName evidence="4">DUF948 domain-containing protein</fullName>
    </recommendedName>
</protein>
<sequence>MSLLLGLTLLYVVILVLALAFGLIAILYYLNGARTDLARIADGLKDVDRNVEPLSPALTGINEGLITLLGHLKNVQHNLARADSRPDEDRLAS</sequence>
<keyword evidence="1" id="KW-0472">Membrane</keyword>
<dbReference type="AlphaFoldDB" id="W4MAV1"/>
<feature type="transmembrane region" description="Helical" evidence="1">
    <location>
        <begin position="6"/>
        <end position="30"/>
    </location>
</feature>
<comment type="caution">
    <text evidence="2">The sequence shown here is derived from an EMBL/GenBank/DDBJ whole genome shotgun (WGS) entry which is preliminary data.</text>
</comment>
<accession>W4MAV1</accession>
<keyword evidence="3" id="KW-1185">Reference proteome</keyword>
<name>W4MAV1_9BACT</name>
<organism evidence="2 3">
    <name type="scientific">Candidatus Entotheonella gemina</name>
    <dbReference type="NCBI Taxonomy" id="1429439"/>
    <lineage>
        <taxon>Bacteria</taxon>
        <taxon>Pseudomonadati</taxon>
        <taxon>Nitrospinota/Tectimicrobiota group</taxon>
        <taxon>Candidatus Tectimicrobiota</taxon>
        <taxon>Candidatus Entotheonellia</taxon>
        <taxon>Candidatus Entotheonellales</taxon>
        <taxon>Candidatus Entotheonellaceae</taxon>
        <taxon>Candidatus Entotheonella</taxon>
    </lineage>
</organism>
<evidence type="ECO:0000256" key="1">
    <source>
        <dbReference type="SAM" id="Phobius"/>
    </source>
</evidence>
<reference evidence="2 3" key="1">
    <citation type="journal article" date="2014" name="Nature">
        <title>An environmental bacterial taxon with a large and distinct metabolic repertoire.</title>
        <authorList>
            <person name="Wilson M.C."/>
            <person name="Mori T."/>
            <person name="Ruckert C."/>
            <person name="Uria A.R."/>
            <person name="Helf M.J."/>
            <person name="Takada K."/>
            <person name="Gernert C."/>
            <person name="Steffens U.A."/>
            <person name="Heycke N."/>
            <person name="Schmitt S."/>
            <person name="Rinke C."/>
            <person name="Helfrich E.J."/>
            <person name="Brachmann A.O."/>
            <person name="Gurgui C."/>
            <person name="Wakimoto T."/>
            <person name="Kracht M."/>
            <person name="Crusemann M."/>
            <person name="Hentschel U."/>
            <person name="Abe I."/>
            <person name="Matsunaga S."/>
            <person name="Kalinowski J."/>
            <person name="Takeyama H."/>
            <person name="Piel J."/>
        </authorList>
    </citation>
    <scope>NUCLEOTIDE SEQUENCE [LARGE SCALE GENOMIC DNA]</scope>
    <source>
        <strain evidence="3">TSY2</strain>
    </source>
</reference>
<proteinExistence type="predicted"/>
<dbReference type="Proteomes" id="UP000019140">
    <property type="component" value="Unassembled WGS sequence"/>
</dbReference>
<keyword evidence="1" id="KW-1133">Transmembrane helix</keyword>
<evidence type="ECO:0008006" key="4">
    <source>
        <dbReference type="Google" id="ProtNLM"/>
    </source>
</evidence>
<evidence type="ECO:0000313" key="2">
    <source>
        <dbReference type="EMBL" id="ETX07509.1"/>
    </source>
</evidence>
<dbReference type="HOGENOM" id="CLU_2394317_0_0_7"/>
<gene>
    <name evidence="2" type="ORF">ETSY2_10725</name>
</gene>
<evidence type="ECO:0000313" key="3">
    <source>
        <dbReference type="Proteomes" id="UP000019140"/>
    </source>
</evidence>
<dbReference type="EMBL" id="AZHX01000435">
    <property type="protein sequence ID" value="ETX07509.1"/>
    <property type="molecule type" value="Genomic_DNA"/>
</dbReference>